<dbReference type="InterPro" id="IPR047057">
    <property type="entry name" value="MerR_fam"/>
</dbReference>
<dbReference type="PANTHER" id="PTHR30204">
    <property type="entry name" value="REDOX-CYCLING DRUG-SENSING TRANSCRIPTIONAL ACTIVATOR SOXR"/>
    <property type="match status" value="1"/>
</dbReference>
<dbReference type="AlphaFoldDB" id="A0A6G4AL41"/>
<accession>A0A6G4AL41</accession>
<evidence type="ECO:0000313" key="4">
    <source>
        <dbReference type="EMBL" id="NEW73409.1"/>
    </source>
</evidence>
<dbReference type="GO" id="GO:0003677">
    <property type="term" value="F:DNA binding"/>
    <property type="evidence" value="ECO:0007669"/>
    <property type="project" value="UniProtKB-KW"/>
</dbReference>
<reference evidence="4" key="1">
    <citation type="submission" date="2020-02" db="EMBL/GenBank/DDBJ databases">
        <title>A new Streptomyces sp. for controlling soil-borne diseases.</title>
        <authorList>
            <person name="Li X."/>
            <person name="Tian Y."/>
            <person name="Gao K."/>
        </authorList>
    </citation>
    <scope>NUCLEOTIDE SEQUENCE [LARGE SCALE GENOMIC DNA]</scope>
    <source>
        <strain evidence="4">0250</strain>
    </source>
</reference>
<dbReference type="Gene3D" id="1.10.1660.10">
    <property type="match status" value="1"/>
</dbReference>
<feature type="coiled-coil region" evidence="2">
    <location>
        <begin position="96"/>
        <end position="123"/>
    </location>
</feature>
<keyword evidence="5" id="KW-1185">Reference proteome</keyword>
<protein>
    <submittedName>
        <fullName evidence="4">MerR family transcriptional regulator</fullName>
    </submittedName>
</protein>
<dbReference type="EMBL" id="JAAIKT010000031">
    <property type="protein sequence ID" value="NEW73409.1"/>
    <property type="molecule type" value="Genomic_DNA"/>
</dbReference>
<comment type="caution">
    <text evidence="4">The sequence shown here is derived from an EMBL/GenBank/DDBJ whole genome shotgun (WGS) entry which is preliminary data.</text>
</comment>
<evidence type="ECO:0000256" key="1">
    <source>
        <dbReference type="ARBA" id="ARBA00023125"/>
    </source>
</evidence>
<dbReference type="Proteomes" id="UP000476310">
    <property type="component" value="Unassembled WGS sequence"/>
</dbReference>
<dbReference type="RefSeq" id="WP_164430428.1">
    <property type="nucleotide sequence ID" value="NZ_JAAIKT010000031.1"/>
</dbReference>
<dbReference type="GO" id="GO:0003700">
    <property type="term" value="F:DNA-binding transcription factor activity"/>
    <property type="evidence" value="ECO:0007669"/>
    <property type="project" value="InterPro"/>
</dbReference>
<keyword evidence="2" id="KW-0175">Coiled coil</keyword>
<evidence type="ECO:0000259" key="3">
    <source>
        <dbReference type="PROSITE" id="PS50937"/>
    </source>
</evidence>
<sequence length="154" mass="17615">MTATEAETEVRGSPMTIQQVARLSGLSEPTLRYYEKIRLIPAVDRDPDSGHRRYHPRVVETIKALGCLRSTGMSVRDMRAYLSHLDEGARGAAPLRDLFQRNADRLEREIALMEVRLRYLRLKADMWDARERADAGAEHRAIEELTDVIDTLQP</sequence>
<dbReference type="SUPFAM" id="SSF46955">
    <property type="entry name" value="Putative DNA-binding domain"/>
    <property type="match status" value="1"/>
</dbReference>
<dbReference type="InterPro" id="IPR000551">
    <property type="entry name" value="MerR-type_HTH_dom"/>
</dbReference>
<evidence type="ECO:0000256" key="2">
    <source>
        <dbReference type="SAM" id="Coils"/>
    </source>
</evidence>
<gene>
    <name evidence="4" type="ORF">G4H13_24320</name>
</gene>
<organism evidence="4 5">
    <name type="scientific">Streptomyces rhizosphaericus</name>
    <dbReference type="NCBI Taxonomy" id="114699"/>
    <lineage>
        <taxon>Bacteria</taxon>
        <taxon>Bacillati</taxon>
        <taxon>Actinomycetota</taxon>
        <taxon>Actinomycetes</taxon>
        <taxon>Kitasatosporales</taxon>
        <taxon>Streptomycetaceae</taxon>
        <taxon>Streptomyces</taxon>
        <taxon>Streptomyces violaceusniger group</taxon>
    </lineage>
</organism>
<keyword evidence="1" id="KW-0238">DNA-binding</keyword>
<name>A0A6G4AL41_9ACTN</name>
<dbReference type="PANTHER" id="PTHR30204:SF98">
    <property type="entry name" value="HTH-TYPE TRANSCRIPTIONAL REGULATOR ADHR"/>
    <property type="match status" value="1"/>
</dbReference>
<dbReference type="PROSITE" id="PS50937">
    <property type="entry name" value="HTH_MERR_2"/>
    <property type="match status" value="1"/>
</dbReference>
<evidence type="ECO:0000313" key="5">
    <source>
        <dbReference type="Proteomes" id="UP000476310"/>
    </source>
</evidence>
<dbReference type="InterPro" id="IPR009061">
    <property type="entry name" value="DNA-bd_dom_put_sf"/>
</dbReference>
<proteinExistence type="predicted"/>
<dbReference type="SMART" id="SM00422">
    <property type="entry name" value="HTH_MERR"/>
    <property type="match status" value="1"/>
</dbReference>
<dbReference type="Pfam" id="PF13411">
    <property type="entry name" value="MerR_1"/>
    <property type="match status" value="1"/>
</dbReference>
<feature type="domain" description="HTH merR-type" evidence="3">
    <location>
        <begin position="14"/>
        <end position="84"/>
    </location>
</feature>